<dbReference type="Proteomes" id="UP001320513">
    <property type="component" value="Unassembled WGS sequence"/>
</dbReference>
<organism evidence="5 6">
    <name type="scientific">Pseudomonas maioricensis</name>
    <dbReference type="NCBI Taxonomy" id="1766623"/>
    <lineage>
        <taxon>Bacteria</taxon>
        <taxon>Pseudomonadati</taxon>
        <taxon>Pseudomonadota</taxon>
        <taxon>Gammaproteobacteria</taxon>
        <taxon>Pseudomonadales</taxon>
        <taxon>Pseudomonadaceae</taxon>
        <taxon>Pseudomonas</taxon>
    </lineage>
</organism>
<evidence type="ECO:0000256" key="2">
    <source>
        <dbReference type="SAM" id="MobiDB-lite"/>
    </source>
</evidence>
<dbReference type="Gene3D" id="1.20.58.2200">
    <property type="match status" value="1"/>
</dbReference>
<keyword evidence="3" id="KW-1133">Transmembrane helix</keyword>
<feature type="coiled-coil region" evidence="1">
    <location>
        <begin position="281"/>
        <end position="308"/>
    </location>
</feature>
<keyword evidence="3" id="KW-0812">Transmembrane</keyword>
<name>A0ABS9ZQ50_9PSED</name>
<dbReference type="EMBL" id="LOHG01000012">
    <property type="protein sequence ID" value="MCI8211637.1"/>
    <property type="molecule type" value="Genomic_DNA"/>
</dbReference>
<proteinExistence type="predicted"/>
<feature type="domain" description="LysM" evidence="4">
    <location>
        <begin position="184"/>
        <end position="241"/>
    </location>
</feature>
<feature type="region of interest" description="Disordered" evidence="2">
    <location>
        <begin position="599"/>
        <end position="620"/>
    </location>
</feature>
<sequence length="717" mass="75803">MRNSSQAATRSGFAKTAFRRGLMVAALSSASLFYSTFASALGMGDITLHSALNQPLDAEIELVETAGLSAEDIVARLASPEEFARAGVDRVFFFNDLRFTPVIRGNRGVIRVVSSKPVTEPYLQFLVQILRPGGDMLHEYTLLLDPATSAQGRAAVAGRSRGAATQGSEQSRMPVAPPAALEGKRYSVVGGDTLNSIVRRMQGSGAGASAGRLADGIKALNPQVFPNGDSTALKVGQSLLLPDAAVLPSGNPSTTPTAATPPPAAEVQRGAEQLAASAIENQLLTKTVEDLRLQLQAQQASIDGKDKQIIGLQTELAESRADTSLPASSPAVPEPIAAAPSVSAEPQQSPSLLTSPLLLGAVAILLLLLALAWSVRRNRRKQPIRQPVSADPTLTRPARAPVVPVYDTPAVTPKVSAPVVAAPASTPPRPAPARAAAGSTDPLDGVSIYIAYGRFAEAMGILRYALAKQPERTDVRIRILELLAEQGDSAGFAEEERIALQNGVEPEQLEQIRSRYPQLKPASEALSAAPATLVAAAPLAAAVIPAAMAEEQPAQLDENSAAALNPEPADDFQLNLDDLSMDADWDLVDPFDKPVTARADASVQTPVEDPGFASNLTELPDVQEIPDDRFLSDFPEEDGVVESNNDALDDTFLDGFMDESGEFDLLDLEEVPLSKVNQAQVLIDDGDIEGARELLLQVIEESDEEHQQTARALLAGL</sequence>
<comment type="caution">
    <text evidence="5">The sequence shown here is derived from an EMBL/GenBank/DDBJ whole genome shotgun (WGS) entry which is preliminary data.</text>
</comment>
<dbReference type="InterPro" id="IPR036779">
    <property type="entry name" value="LysM_dom_sf"/>
</dbReference>
<dbReference type="Pfam" id="PF25800">
    <property type="entry name" value="FimV_N"/>
    <property type="match status" value="1"/>
</dbReference>
<dbReference type="InterPro" id="IPR020011">
    <property type="entry name" value="FimV_C"/>
</dbReference>
<keyword evidence="3" id="KW-0472">Membrane</keyword>
<dbReference type="RefSeq" id="WP_243247740.1">
    <property type="nucleotide sequence ID" value="NZ_LOHG01000012.1"/>
</dbReference>
<dbReference type="InterPro" id="IPR057840">
    <property type="entry name" value="FimV_N"/>
</dbReference>
<dbReference type="InterPro" id="IPR018392">
    <property type="entry name" value="LysM"/>
</dbReference>
<keyword evidence="6" id="KW-1185">Reference proteome</keyword>
<gene>
    <name evidence="5" type="ORF">AUC61_19080</name>
</gene>
<reference evidence="5 6" key="1">
    <citation type="submission" date="2015-12" db="EMBL/GenBank/DDBJ databases">
        <title>Phylogenomics in the description of a new species in the Pseudomonas syringae group.</title>
        <authorList>
            <person name="Busquets A."/>
            <person name="Gomila M."/>
            <person name="Beiki F."/>
            <person name="Rahimian H."/>
            <person name="Mulet M."/>
            <person name="Sanchez D."/>
            <person name="Garcia-Valdes E."/>
            <person name="Lalucat J."/>
        </authorList>
    </citation>
    <scope>NUCLEOTIDE SEQUENCE [LARGE SCALE GENOMIC DNA]</scope>
    <source>
        <strain evidence="5 6">S25</strain>
    </source>
</reference>
<dbReference type="InterPro" id="IPR038440">
    <property type="entry name" value="FimV_C_sf"/>
</dbReference>
<keyword evidence="1" id="KW-0175">Coiled coil</keyword>
<evidence type="ECO:0000259" key="4">
    <source>
        <dbReference type="PROSITE" id="PS51782"/>
    </source>
</evidence>
<accession>A0ABS9ZQ50</accession>
<feature type="region of interest" description="Disordered" evidence="2">
    <location>
        <begin position="319"/>
        <end position="348"/>
    </location>
</feature>
<evidence type="ECO:0000313" key="6">
    <source>
        <dbReference type="Proteomes" id="UP001320513"/>
    </source>
</evidence>
<protein>
    <submittedName>
        <fullName evidence="5">Peptigoglycan-binding protein LysM</fullName>
    </submittedName>
</protein>
<evidence type="ECO:0000313" key="5">
    <source>
        <dbReference type="EMBL" id="MCI8211637.1"/>
    </source>
</evidence>
<dbReference type="Gene3D" id="3.10.350.10">
    <property type="entry name" value="LysM domain"/>
    <property type="match status" value="1"/>
</dbReference>
<feature type="transmembrane region" description="Helical" evidence="3">
    <location>
        <begin position="357"/>
        <end position="375"/>
    </location>
</feature>
<evidence type="ECO:0000256" key="3">
    <source>
        <dbReference type="SAM" id="Phobius"/>
    </source>
</evidence>
<dbReference type="PROSITE" id="PS51782">
    <property type="entry name" value="LYSM"/>
    <property type="match status" value="1"/>
</dbReference>
<dbReference type="NCBIfam" id="TIGR03504">
    <property type="entry name" value="FimV_Cterm"/>
    <property type="match status" value="1"/>
</dbReference>
<evidence type="ECO:0000256" key="1">
    <source>
        <dbReference type="SAM" id="Coils"/>
    </source>
</evidence>